<dbReference type="InterPro" id="IPR011577">
    <property type="entry name" value="Cyt_b561_bac/Ni-Hgenase"/>
</dbReference>
<keyword evidence="7" id="KW-0479">Metal-binding</keyword>
<comment type="caution">
    <text evidence="15">The sequence shown here is derived from an EMBL/GenBank/DDBJ whole genome shotgun (WGS) entry which is preliminary data.</text>
</comment>
<evidence type="ECO:0000256" key="7">
    <source>
        <dbReference type="ARBA" id="ARBA00022723"/>
    </source>
</evidence>
<evidence type="ECO:0000256" key="11">
    <source>
        <dbReference type="ARBA" id="ARBA00023136"/>
    </source>
</evidence>
<evidence type="ECO:0000256" key="5">
    <source>
        <dbReference type="ARBA" id="ARBA00022617"/>
    </source>
</evidence>
<keyword evidence="16" id="KW-1185">Reference proteome</keyword>
<keyword evidence="4" id="KW-1003">Cell membrane</keyword>
<evidence type="ECO:0000256" key="6">
    <source>
        <dbReference type="ARBA" id="ARBA00022692"/>
    </source>
</evidence>
<feature type="transmembrane region" description="Helical" evidence="13">
    <location>
        <begin position="51"/>
        <end position="73"/>
    </location>
</feature>
<accession>C8S311</accession>
<dbReference type="InterPro" id="IPR052168">
    <property type="entry name" value="Cytochrome_b561_oxidase"/>
</dbReference>
<evidence type="ECO:0000313" key="16">
    <source>
        <dbReference type="Proteomes" id="UP000010121"/>
    </source>
</evidence>
<reference evidence="15 16" key="1">
    <citation type="submission" date="2009-08" db="EMBL/GenBank/DDBJ databases">
        <title>The draft genome of Rhodobacter sp. SW2.</title>
        <authorList>
            <consortium name="US DOE Joint Genome Institute (JGI-PGF)"/>
            <person name="Lucas S."/>
            <person name="Copeland A."/>
            <person name="Lapidus A."/>
            <person name="Glavina del Rio T."/>
            <person name="Tice H."/>
            <person name="Bruce D."/>
            <person name="Goodwin L."/>
            <person name="Pitluck S."/>
            <person name="Larimer F."/>
            <person name="Land M.L."/>
            <person name="Hauser L."/>
            <person name="Emerson D."/>
        </authorList>
    </citation>
    <scope>NUCLEOTIDE SEQUENCE [LARGE SCALE GENOMIC DNA]</scope>
    <source>
        <strain evidence="15 16">SW2</strain>
    </source>
</reference>
<evidence type="ECO:0000256" key="12">
    <source>
        <dbReference type="ARBA" id="ARBA00037975"/>
    </source>
</evidence>
<dbReference type="AlphaFoldDB" id="C8S311"/>
<keyword evidence="8" id="KW-0249">Electron transport</keyword>
<feature type="domain" description="Cytochrome b561 bacterial/Ni-hydrogenase" evidence="14">
    <location>
        <begin position="10"/>
        <end position="163"/>
    </location>
</feature>
<protein>
    <submittedName>
        <fullName evidence="15">Cytochrome B561</fullName>
    </submittedName>
</protein>
<sequence length="164" mass="17267">MAATPSPRAYSKVQIGLHWLIALLIGLNYIFSESIEEAFRAVMSGAPVPEGAPGLHAPIGIAVLVLTLIRLVVRRVQGVPPPLVSDKPLMDKLGQWAHSALYGLAILVPLLGMMAWGGGIGIAGGAHGLAVNLLVAIAFVHAAAAIFHQYVLRDGMLNRITRGN</sequence>
<dbReference type="GO" id="GO:0046872">
    <property type="term" value="F:metal ion binding"/>
    <property type="evidence" value="ECO:0007669"/>
    <property type="project" value="UniProtKB-KW"/>
</dbReference>
<keyword evidence="6 13" id="KW-0812">Transmembrane</keyword>
<feature type="transmembrane region" description="Helical" evidence="13">
    <location>
        <begin position="100"/>
        <end position="123"/>
    </location>
</feature>
<evidence type="ECO:0000256" key="9">
    <source>
        <dbReference type="ARBA" id="ARBA00022989"/>
    </source>
</evidence>
<proteinExistence type="inferred from homology"/>
<dbReference type="PANTHER" id="PTHR30529">
    <property type="entry name" value="CYTOCHROME B561"/>
    <property type="match status" value="1"/>
</dbReference>
<name>C8S311_9RHOB</name>
<dbReference type="EMBL" id="ACYY01000016">
    <property type="protein sequence ID" value="EEW24651.1"/>
    <property type="molecule type" value="Genomic_DNA"/>
</dbReference>
<dbReference type="Proteomes" id="UP000010121">
    <property type="component" value="Unassembled WGS sequence"/>
</dbReference>
<dbReference type="SUPFAM" id="SSF81342">
    <property type="entry name" value="Transmembrane di-heme cytochromes"/>
    <property type="match status" value="1"/>
</dbReference>
<comment type="cofactor">
    <cofactor evidence="1">
        <name>heme b</name>
        <dbReference type="ChEBI" id="CHEBI:60344"/>
    </cofactor>
</comment>
<feature type="transmembrane region" description="Helical" evidence="13">
    <location>
        <begin position="12"/>
        <end position="31"/>
    </location>
</feature>
<dbReference type="RefSeq" id="WP_008031385.1">
    <property type="nucleotide sequence ID" value="NZ_ACYY01000016.1"/>
</dbReference>
<comment type="subcellular location">
    <subcellularLocation>
        <location evidence="2">Cell membrane</location>
        <topology evidence="2">Multi-pass membrane protein</topology>
    </subcellularLocation>
</comment>
<evidence type="ECO:0000256" key="10">
    <source>
        <dbReference type="ARBA" id="ARBA00023004"/>
    </source>
</evidence>
<evidence type="ECO:0000259" key="14">
    <source>
        <dbReference type="Pfam" id="PF01292"/>
    </source>
</evidence>
<dbReference type="GO" id="GO:0009055">
    <property type="term" value="F:electron transfer activity"/>
    <property type="evidence" value="ECO:0007669"/>
    <property type="project" value="InterPro"/>
</dbReference>
<organism evidence="15 16">
    <name type="scientific">Rhodobacter ferrooxidans</name>
    <dbReference type="NCBI Taxonomy" id="371731"/>
    <lineage>
        <taxon>Bacteria</taxon>
        <taxon>Pseudomonadati</taxon>
        <taxon>Pseudomonadota</taxon>
        <taxon>Alphaproteobacteria</taxon>
        <taxon>Rhodobacterales</taxon>
        <taxon>Rhodobacter group</taxon>
        <taxon>Rhodobacter</taxon>
    </lineage>
</organism>
<dbReference type="STRING" id="371731.Rsw2DRAFT_2439"/>
<dbReference type="GO" id="GO:0022904">
    <property type="term" value="P:respiratory electron transport chain"/>
    <property type="evidence" value="ECO:0007669"/>
    <property type="project" value="InterPro"/>
</dbReference>
<evidence type="ECO:0000256" key="8">
    <source>
        <dbReference type="ARBA" id="ARBA00022982"/>
    </source>
</evidence>
<dbReference type="GO" id="GO:0005886">
    <property type="term" value="C:plasma membrane"/>
    <property type="evidence" value="ECO:0007669"/>
    <property type="project" value="UniProtKB-SubCell"/>
</dbReference>
<dbReference type="Pfam" id="PF01292">
    <property type="entry name" value="Ni_hydr_CYTB"/>
    <property type="match status" value="1"/>
</dbReference>
<evidence type="ECO:0000256" key="1">
    <source>
        <dbReference type="ARBA" id="ARBA00001970"/>
    </source>
</evidence>
<feature type="transmembrane region" description="Helical" evidence="13">
    <location>
        <begin position="129"/>
        <end position="152"/>
    </location>
</feature>
<dbReference type="GO" id="GO:0020037">
    <property type="term" value="F:heme binding"/>
    <property type="evidence" value="ECO:0007669"/>
    <property type="project" value="TreeGrafter"/>
</dbReference>
<keyword evidence="11 13" id="KW-0472">Membrane</keyword>
<evidence type="ECO:0000256" key="3">
    <source>
        <dbReference type="ARBA" id="ARBA00022448"/>
    </source>
</evidence>
<dbReference type="eggNOG" id="COG3038">
    <property type="taxonomic scope" value="Bacteria"/>
</dbReference>
<keyword evidence="9 13" id="KW-1133">Transmembrane helix</keyword>
<dbReference type="PANTHER" id="PTHR30529:SF7">
    <property type="entry name" value="CYTOCHROME B561 BACTERIAL_NI-HYDROGENASE DOMAIN-CONTAINING PROTEIN"/>
    <property type="match status" value="1"/>
</dbReference>
<keyword evidence="10" id="KW-0408">Iron</keyword>
<keyword evidence="5" id="KW-0349">Heme</keyword>
<evidence type="ECO:0000256" key="13">
    <source>
        <dbReference type="SAM" id="Phobius"/>
    </source>
</evidence>
<comment type="similarity">
    <text evidence="12">Belongs to the cytochrome b561 family.</text>
</comment>
<dbReference type="InterPro" id="IPR016174">
    <property type="entry name" value="Di-haem_cyt_TM"/>
</dbReference>
<dbReference type="OrthoDB" id="8156287at2"/>
<evidence type="ECO:0000313" key="15">
    <source>
        <dbReference type="EMBL" id="EEW24651.1"/>
    </source>
</evidence>
<evidence type="ECO:0000256" key="4">
    <source>
        <dbReference type="ARBA" id="ARBA00022475"/>
    </source>
</evidence>
<gene>
    <name evidence="15" type="ORF">Rsw2DRAFT_2439</name>
</gene>
<keyword evidence="3" id="KW-0813">Transport</keyword>
<evidence type="ECO:0000256" key="2">
    <source>
        <dbReference type="ARBA" id="ARBA00004651"/>
    </source>
</evidence>